<dbReference type="InterPro" id="IPR010652">
    <property type="entry name" value="DUF1232"/>
</dbReference>
<evidence type="ECO:0000259" key="5">
    <source>
        <dbReference type="PROSITE" id="PS50943"/>
    </source>
</evidence>
<evidence type="ECO:0000256" key="4">
    <source>
        <dbReference type="ARBA" id="ARBA00023136"/>
    </source>
</evidence>
<dbReference type="Gene3D" id="1.10.260.40">
    <property type="entry name" value="lambda repressor-like DNA-binding domains"/>
    <property type="match status" value="1"/>
</dbReference>
<dbReference type="SMART" id="SM00530">
    <property type="entry name" value="HTH_XRE"/>
    <property type="match status" value="1"/>
</dbReference>
<dbReference type="GO" id="GO:0003677">
    <property type="term" value="F:DNA binding"/>
    <property type="evidence" value="ECO:0007669"/>
    <property type="project" value="InterPro"/>
</dbReference>
<dbReference type="Pfam" id="PF13443">
    <property type="entry name" value="HTH_26"/>
    <property type="match status" value="1"/>
</dbReference>
<feature type="domain" description="HTH cro/C1-type" evidence="5">
    <location>
        <begin position="10"/>
        <end position="64"/>
    </location>
</feature>
<proteinExistence type="predicted"/>
<keyword evidence="7" id="KW-1185">Reference proteome</keyword>
<comment type="subcellular location">
    <subcellularLocation>
        <location evidence="1">Endomembrane system</location>
        <topology evidence="1">Multi-pass membrane protein</topology>
    </subcellularLocation>
</comment>
<dbReference type="RefSeq" id="WP_246145228.1">
    <property type="nucleotide sequence ID" value="NZ_BJYM01000018.1"/>
</dbReference>
<evidence type="ECO:0000256" key="3">
    <source>
        <dbReference type="ARBA" id="ARBA00022989"/>
    </source>
</evidence>
<dbReference type="AlphaFoldDB" id="A0A511ZNS9"/>
<evidence type="ECO:0000313" key="6">
    <source>
        <dbReference type="EMBL" id="GEN89113.1"/>
    </source>
</evidence>
<comment type="caution">
    <text evidence="6">The sequence shown here is derived from an EMBL/GenBank/DDBJ whole genome shotgun (WGS) entry which is preliminary data.</text>
</comment>
<keyword evidence="4" id="KW-0472">Membrane</keyword>
<organism evidence="6 7">
    <name type="scientific">Oceanobacillus sojae</name>
    <dbReference type="NCBI Taxonomy" id="582851"/>
    <lineage>
        <taxon>Bacteria</taxon>
        <taxon>Bacillati</taxon>
        <taxon>Bacillota</taxon>
        <taxon>Bacilli</taxon>
        <taxon>Bacillales</taxon>
        <taxon>Bacillaceae</taxon>
        <taxon>Oceanobacillus</taxon>
    </lineage>
</organism>
<dbReference type="GO" id="GO:0012505">
    <property type="term" value="C:endomembrane system"/>
    <property type="evidence" value="ECO:0007669"/>
    <property type="project" value="UniProtKB-SubCell"/>
</dbReference>
<reference evidence="6 7" key="1">
    <citation type="submission" date="2019-07" db="EMBL/GenBank/DDBJ databases">
        <title>Whole genome shotgun sequence of Oceanobacillus sojae NBRC 105379.</title>
        <authorList>
            <person name="Hosoyama A."/>
            <person name="Uohara A."/>
            <person name="Ohji S."/>
            <person name="Ichikawa N."/>
        </authorList>
    </citation>
    <scope>NUCLEOTIDE SEQUENCE [LARGE SCALE GENOMIC DNA]</scope>
    <source>
        <strain evidence="6 7">NBRC 105379</strain>
    </source>
</reference>
<dbReference type="CDD" id="cd00093">
    <property type="entry name" value="HTH_XRE"/>
    <property type="match status" value="1"/>
</dbReference>
<evidence type="ECO:0000313" key="7">
    <source>
        <dbReference type="Proteomes" id="UP000321558"/>
    </source>
</evidence>
<dbReference type="SUPFAM" id="SSF47413">
    <property type="entry name" value="lambda repressor-like DNA-binding domains"/>
    <property type="match status" value="1"/>
</dbReference>
<dbReference type="Proteomes" id="UP000321558">
    <property type="component" value="Unassembled WGS sequence"/>
</dbReference>
<dbReference type="Pfam" id="PF06803">
    <property type="entry name" value="DUF1232"/>
    <property type="match status" value="1"/>
</dbReference>
<dbReference type="STRING" id="582851.GCA_900162665_03452"/>
<dbReference type="EMBL" id="BJYM01000018">
    <property type="protein sequence ID" value="GEN89113.1"/>
    <property type="molecule type" value="Genomic_DNA"/>
</dbReference>
<accession>A0A511ZNS9</accession>
<sequence length="209" mass="23507">MTADDFGNRLKELLHTRAMSIRKCSEHTGIDKATISRIINGKRKANIQHLEKFASCLNVPLAELMEAAGYPIRSAESQGTSDMYTSVKEIQQTLKASELYDGNFSMDEVQQQLGSYEKYAQTEEGKQIIHNKFKKKIDEVGSIGPFIKQLKNFYAQFEQYKGTPFTLTIMGGVLLYFITPVDVVPDYIFPIGYMDDAVAVQIALKSLSN</sequence>
<dbReference type="PROSITE" id="PS50943">
    <property type="entry name" value="HTH_CROC1"/>
    <property type="match status" value="1"/>
</dbReference>
<dbReference type="InterPro" id="IPR001387">
    <property type="entry name" value="Cro/C1-type_HTH"/>
</dbReference>
<dbReference type="InterPro" id="IPR010982">
    <property type="entry name" value="Lambda_DNA-bd_dom_sf"/>
</dbReference>
<gene>
    <name evidence="6" type="ORF">OSO01_38520</name>
</gene>
<keyword evidence="2" id="KW-0812">Transmembrane</keyword>
<evidence type="ECO:0000256" key="1">
    <source>
        <dbReference type="ARBA" id="ARBA00004127"/>
    </source>
</evidence>
<protein>
    <submittedName>
        <fullName evidence="6">Transcriptional regulator</fullName>
    </submittedName>
</protein>
<keyword evidence="3" id="KW-1133">Transmembrane helix</keyword>
<evidence type="ECO:0000256" key="2">
    <source>
        <dbReference type="ARBA" id="ARBA00022692"/>
    </source>
</evidence>
<name>A0A511ZNS9_9BACI</name>